<dbReference type="PANTHER" id="PTHR22050">
    <property type="entry name" value="RW1 PROTEIN HOMOLOG"/>
    <property type="match status" value="1"/>
</dbReference>
<feature type="compositionally biased region" description="Polar residues" evidence="1">
    <location>
        <begin position="312"/>
        <end position="343"/>
    </location>
</feature>
<dbReference type="Proteomes" id="UP000008143">
    <property type="component" value="Chromosome 1"/>
</dbReference>
<feature type="compositionally biased region" description="Polar residues" evidence="1">
    <location>
        <begin position="154"/>
        <end position="164"/>
    </location>
</feature>
<dbReference type="RefSeq" id="XP_031751345.1">
    <property type="nucleotide sequence ID" value="XM_031895485.1"/>
</dbReference>
<feature type="domain" description="TMEM131L fifth Ig-like" evidence="2">
    <location>
        <begin position="24"/>
        <end position="86"/>
    </location>
</feature>
<dbReference type="Xenbase" id="XB-GENE-29094263">
    <property type="gene designation" value="LOC116408476"/>
</dbReference>
<accession>A0A8J1J2T7</accession>
<protein>
    <submittedName>
        <fullName evidence="4 5">Transmembrane protein 131-like</fullName>
    </submittedName>
</protein>
<dbReference type="RefSeq" id="XP_031751343.1">
    <property type="nucleotide sequence ID" value="XM_031895483.1"/>
</dbReference>
<feature type="region of interest" description="Disordered" evidence="1">
    <location>
        <begin position="140"/>
        <end position="187"/>
    </location>
</feature>
<dbReference type="InterPro" id="IPR055437">
    <property type="entry name" value="TMEM131L_Ig_5"/>
</dbReference>
<evidence type="ECO:0000313" key="6">
    <source>
        <dbReference type="RefSeq" id="XP_031751345.1"/>
    </source>
</evidence>
<feature type="compositionally biased region" description="Basic and acidic residues" evidence="1">
    <location>
        <begin position="232"/>
        <end position="261"/>
    </location>
</feature>
<name>A0A8J1J2T7_XENTR</name>
<feature type="region of interest" description="Disordered" evidence="1">
    <location>
        <begin position="312"/>
        <end position="373"/>
    </location>
</feature>
<dbReference type="AGR" id="Xenbase:XB-GENE-29094263"/>
<dbReference type="InterPro" id="IPR039877">
    <property type="entry name" value="TMEM131-like"/>
</dbReference>
<dbReference type="KEGG" id="xtr:100488648"/>
<feature type="compositionally biased region" description="Basic and acidic residues" evidence="1">
    <location>
        <begin position="344"/>
        <end position="373"/>
    </location>
</feature>
<evidence type="ECO:0000256" key="1">
    <source>
        <dbReference type="SAM" id="MobiDB-lite"/>
    </source>
</evidence>
<evidence type="ECO:0000313" key="3">
    <source>
        <dbReference type="Proteomes" id="UP000008143"/>
    </source>
</evidence>
<feature type="region of interest" description="Disordered" evidence="1">
    <location>
        <begin position="204"/>
        <end position="272"/>
    </location>
</feature>
<keyword evidence="3" id="KW-1185">Reference proteome</keyword>
<evidence type="ECO:0000313" key="4">
    <source>
        <dbReference type="RefSeq" id="XP_031751343.1"/>
    </source>
</evidence>
<sequence>MYFVELKESKQILSITKVFRVEKIGSLPITIRSMKINGYSCQGFGFEVLDCHAFSLNQNSSREISIVFIADFTSSWVIRELTLVSASNLEFRFTLNVTLPHHLLPLCADGVPDPSWENSFWKVTVMCVRGSCKNYTDSFSSPDRGKGRGCLTVTAPQNRSQNASKRGRAPYSHSQKKHKCSVHYSVKQKSSSSTASSVATLCDASEQQTSDMPSATPKDSDCNEILNLNSTESRDTDNERHLSSPDSNLGKEEPAKQDPHLQQRTANESPLKEKPVLCMFPVETNLKTSESLSEPKLQPDFCDLPVPSKMSVSHLSKNLSNPQMESQTVSKKNEGNRQQTPPTSHREVLESTRKQAAKDASNEEISRSTSREEKLCGRNDALAAIKHEEPLREKSPIDERDGIFQNENWNKNRSSARKKEKEKQLFSCKVPPSPTPFKRISFCFLDFYCMTTWPHSSCDFLHLVVALLEYNLLLVLSPSHPTFFR</sequence>
<dbReference type="Pfam" id="PF24501">
    <property type="entry name" value="Ig_TMEM131L_5"/>
    <property type="match status" value="1"/>
</dbReference>
<dbReference type="KEGG" id="xtr:116408476"/>
<dbReference type="GeneID" id="116408476"/>
<evidence type="ECO:0000259" key="2">
    <source>
        <dbReference type="Pfam" id="PF24501"/>
    </source>
</evidence>
<evidence type="ECO:0000313" key="7">
    <source>
        <dbReference type="Xenbase" id="XB-GENE-29094263"/>
    </source>
</evidence>
<dbReference type="KEGG" id="xtr:116408475"/>
<dbReference type="OrthoDB" id="9880541at2759"/>
<proteinExistence type="predicted"/>
<gene>
    <name evidence="6 7" type="primary">LOC116408476</name>
    <name evidence="4" type="synonym">LOC100488648</name>
    <name evidence="5" type="synonym">LOC116408475</name>
</gene>
<organism evidence="3 6">
    <name type="scientific">Xenopus tropicalis</name>
    <name type="common">Western clawed frog</name>
    <name type="synonym">Silurana tropicalis</name>
    <dbReference type="NCBI Taxonomy" id="8364"/>
    <lineage>
        <taxon>Eukaryota</taxon>
        <taxon>Metazoa</taxon>
        <taxon>Chordata</taxon>
        <taxon>Craniata</taxon>
        <taxon>Vertebrata</taxon>
        <taxon>Euteleostomi</taxon>
        <taxon>Amphibia</taxon>
        <taxon>Batrachia</taxon>
        <taxon>Anura</taxon>
        <taxon>Pipoidea</taxon>
        <taxon>Pipidae</taxon>
        <taxon>Xenopodinae</taxon>
        <taxon>Xenopus</taxon>
        <taxon>Silurana</taxon>
    </lineage>
</organism>
<dbReference type="RefSeq" id="XP_031751344.1">
    <property type="nucleotide sequence ID" value="XM_031895484.1"/>
</dbReference>
<dbReference type="PANTHER" id="PTHR22050:SF2">
    <property type="entry name" value="TRANSMEMBRANE PROTEIN 131-LIKE"/>
    <property type="match status" value="1"/>
</dbReference>
<dbReference type="AlphaFoldDB" id="A0A8J1J2T7"/>
<evidence type="ECO:0000313" key="5">
    <source>
        <dbReference type="RefSeq" id="XP_031751344.1"/>
    </source>
</evidence>
<reference evidence="4 5" key="1">
    <citation type="submission" date="2025-04" db="UniProtKB">
        <authorList>
            <consortium name="RefSeq"/>
        </authorList>
    </citation>
    <scope>IDENTIFICATION</scope>
    <source>
        <strain evidence="4 5">Nigerian</strain>
        <tissue evidence="4 5">Liver and blood</tissue>
    </source>
</reference>